<gene>
    <name evidence="2" type="ORF">OAUR00152_LOCUS1679</name>
</gene>
<protein>
    <submittedName>
        <fullName evidence="2">Uncharacterized protein</fullName>
    </submittedName>
</protein>
<feature type="signal peptide" evidence="1">
    <location>
        <begin position="1"/>
        <end position="19"/>
    </location>
</feature>
<name>A0A7S4M6L1_9STRA</name>
<sequence>MARSLMLIASLLNVASTLAFVNPTFVNGRCRTSILNMADVAAVAETVSVDPKDAVKLFGRLAEKYIMLDSSGGMCCYSACSDCEYRNPEGGYIMADQSASRPKWIPSYEHRAFESSGKEHTSKWSSEIFVNGPAVTKEEFVSAVTEMDFATPLGGPFVSKSAGKIEDTTAAGLFFDVLAGEKEKLTKHRMGITMKELASGEEGLIWPAFSKALGVE</sequence>
<proteinExistence type="predicted"/>
<evidence type="ECO:0000256" key="1">
    <source>
        <dbReference type="SAM" id="SignalP"/>
    </source>
</evidence>
<reference evidence="2" key="1">
    <citation type="submission" date="2021-01" db="EMBL/GenBank/DDBJ databases">
        <authorList>
            <person name="Corre E."/>
            <person name="Pelletier E."/>
            <person name="Niang G."/>
            <person name="Scheremetjew M."/>
            <person name="Finn R."/>
            <person name="Kale V."/>
            <person name="Holt S."/>
            <person name="Cochrane G."/>
            <person name="Meng A."/>
            <person name="Brown T."/>
            <person name="Cohen L."/>
        </authorList>
    </citation>
    <scope>NUCLEOTIDE SEQUENCE</scope>
    <source>
        <strain evidence="2">Isolate 1302-5</strain>
    </source>
</reference>
<dbReference type="EMBL" id="HBKQ01002493">
    <property type="protein sequence ID" value="CAE2203432.1"/>
    <property type="molecule type" value="Transcribed_RNA"/>
</dbReference>
<keyword evidence="1" id="KW-0732">Signal</keyword>
<evidence type="ECO:0000313" key="2">
    <source>
        <dbReference type="EMBL" id="CAE2203432.1"/>
    </source>
</evidence>
<organism evidence="2">
    <name type="scientific">Odontella aurita</name>
    <dbReference type="NCBI Taxonomy" id="265563"/>
    <lineage>
        <taxon>Eukaryota</taxon>
        <taxon>Sar</taxon>
        <taxon>Stramenopiles</taxon>
        <taxon>Ochrophyta</taxon>
        <taxon>Bacillariophyta</taxon>
        <taxon>Mediophyceae</taxon>
        <taxon>Biddulphiophycidae</taxon>
        <taxon>Eupodiscales</taxon>
        <taxon>Odontellaceae</taxon>
        <taxon>Odontella</taxon>
    </lineage>
</organism>
<accession>A0A7S4M6L1</accession>
<dbReference type="AlphaFoldDB" id="A0A7S4M6L1"/>
<feature type="chain" id="PRO_5030961875" evidence="1">
    <location>
        <begin position="20"/>
        <end position="216"/>
    </location>
</feature>